<dbReference type="RefSeq" id="WP_311631330.1">
    <property type="nucleotide sequence ID" value="NZ_JAVREN010000021.1"/>
</dbReference>
<comment type="caution">
    <text evidence="2">The sequence shown here is derived from an EMBL/GenBank/DDBJ whole genome shotgun (WGS) entry which is preliminary data.</text>
</comment>
<evidence type="ECO:0000256" key="1">
    <source>
        <dbReference type="SAM" id="SignalP"/>
    </source>
</evidence>
<name>A0ABU2LA55_9ACTN</name>
<dbReference type="InterPro" id="IPR011050">
    <property type="entry name" value="Pectin_lyase_fold/virulence"/>
</dbReference>
<evidence type="ECO:0000313" key="2">
    <source>
        <dbReference type="EMBL" id="MDT0308382.1"/>
    </source>
</evidence>
<gene>
    <name evidence="2" type="ORF">RM780_15635</name>
</gene>
<protein>
    <submittedName>
        <fullName evidence="2">Right-handed parallel beta-helix repeat-containing protein</fullName>
    </submittedName>
</protein>
<feature type="chain" id="PRO_5046395958" evidence="1">
    <location>
        <begin position="26"/>
        <end position="641"/>
    </location>
</feature>
<reference evidence="3" key="1">
    <citation type="submission" date="2023-07" db="EMBL/GenBank/DDBJ databases">
        <title>30 novel species of actinomycetes from the DSMZ collection.</title>
        <authorList>
            <person name="Nouioui I."/>
        </authorList>
    </citation>
    <scope>NUCLEOTIDE SEQUENCE [LARGE SCALE GENOMIC DNA]</scope>
    <source>
        <strain evidence="3">DSM 44917</strain>
    </source>
</reference>
<organism evidence="2 3">
    <name type="scientific">Streptomyces boetiae</name>
    <dbReference type="NCBI Taxonomy" id="3075541"/>
    <lineage>
        <taxon>Bacteria</taxon>
        <taxon>Bacillati</taxon>
        <taxon>Actinomycetota</taxon>
        <taxon>Actinomycetes</taxon>
        <taxon>Kitasatosporales</taxon>
        <taxon>Streptomycetaceae</taxon>
        <taxon>Streptomyces</taxon>
    </lineage>
</organism>
<dbReference type="EMBL" id="JAVREN010000021">
    <property type="protein sequence ID" value="MDT0308382.1"/>
    <property type="molecule type" value="Genomic_DNA"/>
</dbReference>
<sequence>MPWRPRTMGAALLALPLLAAVPAVAGEVPDRAGAPAAQLYVAPWGDDAWPGTEGRPFATPARAQQAVRALADGGEGGDEGASARGEVIVHLRGGTYRLDRPLDFDGTAGDSGAGGHRVVYQAYGFGTPRQERVTLSGGREVTGWEPAGGGLWRAEVGDLDTRQLYVDGRRAPRAAAREVPELHPTEAGFVTESTAPQEWERPGDVELVHTFADSYSEGRCGVASVRGDATGTEVVMDQPCHRRARDIYAELYGADNGQGLIPPTAVENDPSFLPERPGSWYLDRSEPGRHVLYLNGRPRGGVVAPVLERLVTGRGTAGEPLHDLALRGLEFTEAGWTAPSGPDGFPHIIGTWYYTGEDPTAQEAATMPAALSFSGARDLSFEGNRFTRLGASALELAGRTRDIEIRANTVEDVSGGGFHVQSADEDPAAAPRGIEVVDNWVHHAGRDYRGSWGILLNQTHDSLIAHNEVAHIPYSGIAHLNVAGDGTTTGGLRITDNLVHHTNSVLIDGGGIYGNGPQGPSFEEGALVERNVVHHADGPAATAAEYPPYALYPDDGGDMVTYRDNVLFANQASVGGVAPRGIRFEGTFLDDESAYWWEGDGEQVEFAGSTRLSPLAPRADCRARPACAAVLDGAGLLSPRR</sequence>
<evidence type="ECO:0000313" key="3">
    <source>
        <dbReference type="Proteomes" id="UP001183388"/>
    </source>
</evidence>
<dbReference type="Gene3D" id="2.160.20.10">
    <property type="entry name" value="Single-stranded right-handed beta-helix, Pectin lyase-like"/>
    <property type="match status" value="2"/>
</dbReference>
<dbReference type="InterPro" id="IPR012334">
    <property type="entry name" value="Pectin_lyas_fold"/>
</dbReference>
<dbReference type="SUPFAM" id="SSF51126">
    <property type="entry name" value="Pectin lyase-like"/>
    <property type="match status" value="1"/>
</dbReference>
<dbReference type="PANTHER" id="PTHR36453">
    <property type="entry name" value="SECRETED PROTEIN-RELATED"/>
    <property type="match status" value="1"/>
</dbReference>
<dbReference type="Proteomes" id="UP001183388">
    <property type="component" value="Unassembled WGS sequence"/>
</dbReference>
<feature type="signal peptide" evidence="1">
    <location>
        <begin position="1"/>
        <end position="25"/>
    </location>
</feature>
<accession>A0ABU2LA55</accession>
<proteinExistence type="predicted"/>
<keyword evidence="3" id="KW-1185">Reference proteome</keyword>
<dbReference type="PANTHER" id="PTHR36453:SF1">
    <property type="entry name" value="RIGHT HANDED BETA HELIX DOMAIN-CONTAINING PROTEIN"/>
    <property type="match status" value="1"/>
</dbReference>
<keyword evidence="1" id="KW-0732">Signal</keyword>